<dbReference type="EMBL" id="CP158299">
    <property type="protein sequence ID" value="XBV85152.1"/>
    <property type="molecule type" value="Genomic_DNA"/>
</dbReference>
<dbReference type="Gene3D" id="3.30.429.10">
    <property type="entry name" value="Macrophage Migration Inhibitory Factor"/>
    <property type="match status" value="1"/>
</dbReference>
<evidence type="ECO:0000313" key="1">
    <source>
        <dbReference type="EMBL" id="XBV85152.1"/>
    </source>
</evidence>
<name>A0AAU7UAP1_9DEIO</name>
<dbReference type="SUPFAM" id="SSF55331">
    <property type="entry name" value="Tautomerase/MIF"/>
    <property type="match status" value="1"/>
</dbReference>
<accession>A0AAU7UAP1</accession>
<dbReference type="InterPro" id="IPR037479">
    <property type="entry name" value="Tauto_MSAD"/>
</dbReference>
<dbReference type="RefSeq" id="WP_350243189.1">
    <property type="nucleotide sequence ID" value="NZ_CP158299.1"/>
</dbReference>
<dbReference type="AlphaFoldDB" id="A0AAU7UAP1"/>
<gene>
    <name evidence="1" type="ORF">ABOD76_17170</name>
</gene>
<reference evidence="1" key="1">
    <citation type="submission" date="2024-06" db="EMBL/GenBank/DDBJ databases">
        <title>Draft Genome Sequence of Deinococcus sonorensis Type Strain KR-87, a Biofilm Producing Representative of the Genus Deinococcus.</title>
        <authorList>
            <person name="Boren L.S."/>
            <person name="Grosso R.A."/>
            <person name="Hugenberg-Cox A.N."/>
            <person name="Hill J.T.E."/>
            <person name="Albert C.M."/>
            <person name="Tuohy J.M."/>
        </authorList>
    </citation>
    <scope>NUCLEOTIDE SEQUENCE</scope>
    <source>
        <strain evidence="1">KR-87</strain>
    </source>
</reference>
<dbReference type="Pfam" id="PF14552">
    <property type="entry name" value="Tautomerase_2"/>
    <property type="match status" value="1"/>
</dbReference>
<dbReference type="InterPro" id="IPR014347">
    <property type="entry name" value="Tautomerase/MIF_sf"/>
</dbReference>
<sequence length="129" mass="14693">MAQIKVYALRSTLDALRPALSDMIQAALGSALGLPESKRFQRFLPLAPEDFVFPEDRSERYTIMEVQLFTGRRPETLRQLIRDLQRGWQQDLGGLPNDLEVVLIQTPAEQWGIRGQLGHELSLSYEVNV</sequence>
<dbReference type="PANTHER" id="PTHR38460">
    <property type="entry name" value="TAUTOMERASE YOLI-RELATED"/>
    <property type="match status" value="1"/>
</dbReference>
<dbReference type="KEGG" id="dsc:ABOD76_17170"/>
<proteinExistence type="predicted"/>
<organism evidence="1">
    <name type="scientific">Deinococcus sonorensis KR-87</name>
    <dbReference type="NCBI Taxonomy" id="694439"/>
    <lineage>
        <taxon>Bacteria</taxon>
        <taxon>Thermotogati</taxon>
        <taxon>Deinococcota</taxon>
        <taxon>Deinococci</taxon>
        <taxon>Deinococcales</taxon>
        <taxon>Deinococcaceae</taxon>
        <taxon>Deinococcus</taxon>
    </lineage>
</organism>
<dbReference type="PANTHER" id="PTHR38460:SF1">
    <property type="entry name" value="TAUTOMERASE YOLI-RELATED"/>
    <property type="match status" value="1"/>
</dbReference>
<protein>
    <submittedName>
        <fullName evidence="1">Tautomerase family protein</fullName>
    </submittedName>
</protein>